<accession>A0ABV2QTI8</accession>
<keyword evidence="1" id="KW-0812">Transmembrane</keyword>
<dbReference type="Proteomes" id="UP001549321">
    <property type="component" value="Unassembled WGS sequence"/>
</dbReference>
<dbReference type="RefSeq" id="WP_354548126.1">
    <property type="nucleotide sequence ID" value="NZ_JBEPSM010000001.1"/>
</dbReference>
<keyword evidence="3" id="KW-1185">Reference proteome</keyword>
<evidence type="ECO:0000313" key="3">
    <source>
        <dbReference type="Proteomes" id="UP001549321"/>
    </source>
</evidence>
<protein>
    <submittedName>
        <fullName evidence="2">Lipid-binding transport protein (Tim44 family)</fullName>
    </submittedName>
</protein>
<keyword evidence="1" id="KW-1133">Transmembrane helix</keyword>
<feature type="transmembrane region" description="Helical" evidence="1">
    <location>
        <begin position="44"/>
        <end position="62"/>
    </location>
</feature>
<evidence type="ECO:0000313" key="2">
    <source>
        <dbReference type="EMBL" id="MET4632337.1"/>
    </source>
</evidence>
<organism evidence="2 3">
    <name type="scientific">Kaistia defluvii</name>
    <dbReference type="NCBI Taxonomy" id="410841"/>
    <lineage>
        <taxon>Bacteria</taxon>
        <taxon>Pseudomonadati</taxon>
        <taxon>Pseudomonadota</taxon>
        <taxon>Alphaproteobacteria</taxon>
        <taxon>Hyphomicrobiales</taxon>
        <taxon>Kaistiaceae</taxon>
        <taxon>Kaistia</taxon>
    </lineage>
</organism>
<gene>
    <name evidence="2" type="ORF">ABIE08_000250</name>
</gene>
<comment type="caution">
    <text evidence="2">The sequence shown here is derived from an EMBL/GenBank/DDBJ whole genome shotgun (WGS) entry which is preliminary data.</text>
</comment>
<proteinExistence type="predicted"/>
<name>A0ABV2QTI8_9HYPH</name>
<evidence type="ECO:0000256" key="1">
    <source>
        <dbReference type="SAM" id="Phobius"/>
    </source>
</evidence>
<keyword evidence="1" id="KW-0472">Membrane</keyword>
<feature type="transmembrane region" description="Helical" evidence="1">
    <location>
        <begin position="12"/>
        <end position="32"/>
    </location>
</feature>
<reference evidence="2 3" key="1">
    <citation type="submission" date="2024-06" db="EMBL/GenBank/DDBJ databases">
        <title>Sorghum-associated microbial communities from plants grown in Nebraska, USA.</title>
        <authorList>
            <person name="Schachtman D."/>
        </authorList>
    </citation>
    <scope>NUCLEOTIDE SEQUENCE [LARGE SCALE GENOMIC DNA]</scope>
    <source>
        <strain evidence="2 3">3207</strain>
    </source>
</reference>
<feature type="transmembrane region" description="Helical" evidence="1">
    <location>
        <begin position="74"/>
        <end position="93"/>
    </location>
</feature>
<sequence>MSTRSASLSTSGAWLMALAALAGLAVSIANYFNRDSGIAGEPGTLLVIASTAIMLVAALILARASRLGGFLRGFLVIGCLVDIFGTGFAAYLLESQALLWLMVAGLVGWLLHVFGPARDLKAIPTS</sequence>
<dbReference type="EMBL" id="JBEPSM010000001">
    <property type="protein sequence ID" value="MET4632337.1"/>
    <property type="molecule type" value="Genomic_DNA"/>
</dbReference>
<feature type="transmembrane region" description="Helical" evidence="1">
    <location>
        <begin position="99"/>
        <end position="117"/>
    </location>
</feature>